<dbReference type="PRINTS" id="PR00080">
    <property type="entry name" value="SDRFAMILY"/>
</dbReference>
<evidence type="ECO:0000313" key="6">
    <source>
        <dbReference type="Proteomes" id="UP000006512"/>
    </source>
</evidence>
<keyword evidence="3" id="KW-0560">Oxidoreductase</keyword>
<reference evidence="6" key="1">
    <citation type="submission" date="2011-03" db="EMBL/GenBank/DDBJ databases">
        <title>Draft genome sequence of Brevundimonas diminuta.</title>
        <authorList>
            <person name="Brown P.J.B."/>
            <person name="Buechlein A."/>
            <person name="Hemmerich C."/>
            <person name="Brun Y.V."/>
        </authorList>
    </citation>
    <scope>NUCLEOTIDE SEQUENCE [LARGE SCALE GENOMIC DNA]</scope>
    <source>
        <strain evidence="6">C19</strain>
    </source>
</reference>
<dbReference type="FunFam" id="3.40.50.720:FF:000374">
    <property type="entry name" value="3-oxoacyl-(Acyl-carrier-protein) reductase"/>
    <property type="match status" value="1"/>
</dbReference>
<keyword evidence="2" id="KW-0521">NADP</keyword>
<feature type="domain" description="Ketoreductase" evidence="4">
    <location>
        <begin position="2"/>
        <end position="191"/>
    </location>
</feature>
<dbReference type="eggNOG" id="COG1028">
    <property type="taxonomic scope" value="Bacteria"/>
</dbReference>
<name>F4QJ87_9CAUL</name>
<gene>
    <name evidence="5" type="ORF">ABI_03500</name>
</gene>
<dbReference type="STRING" id="715226.ABI_03500"/>
<proteinExistence type="inferred from homology"/>
<dbReference type="PRINTS" id="PR00081">
    <property type="entry name" value="GDHRDH"/>
</dbReference>
<dbReference type="GO" id="GO:0016491">
    <property type="term" value="F:oxidoreductase activity"/>
    <property type="evidence" value="ECO:0007669"/>
    <property type="project" value="UniProtKB-KW"/>
</dbReference>
<comment type="similarity">
    <text evidence="1">Belongs to the short-chain dehydrogenases/reductases (SDR) family.</text>
</comment>
<evidence type="ECO:0000256" key="2">
    <source>
        <dbReference type="ARBA" id="ARBA00022857"/>
    </source>
</evidence>
<dbReference type="OrthoDB" id="9812986at2"/>
<evidence type="ECO:0000259" key="4">
    <source>
        <dbReference type="SMART" id="SM00822"/>
    </source>
</evidence>
<dbReference type="InterPro" id="IPR036291">
    <property type="entry name" value="NAD(P)-bd_dom_sf"/>
</dbReference>
<keyword evidence="6" id="KW-1185">Reference proteome</keyword>
<evidence type="ECO:0000256" key="3">
    <source>
        <dbReference type="ARBA" id="ARBA00023002"/>
    </source>
</evidence>
<protein>
    <submittedName>
        <fullName evidence="5">Short chain dehydrogenase family protein</fullName>
    </submittedName>
</protein>
<evidence type="ECO:0000256" key="1">
    <source>
        <dbReference type="ARBA" id="ARBA00006484"/>
    </source>
</evidence>
<dbReference type="RefSeq" id="WP_006271086.1">
    <property type="nucleotide sequence ID" value="NZ_GL883077.1"/>
</dbReference>
<dbReference type="SUPFAM" id="SSF51735">
    <property type="entry name" value="NAD(P)-binding Rossmann-fold domains"/>
    <property type="match status" value="1"/>
</dbReference>
<dbReference type="EMBL" id="GL883077">
    <property type="protein sequence ID" value="EGF91918.1"/>
    <property type="molecule type" value="Genomic_DNA"/>
</dbReference>
<accession>F4QJ87</accession>
<dbReference type="Pfam" id="PF13561">
    <property type="entry name" value="adh_short_C2"/>
    <property type="match status" value="1"/>
</dbReference>
<dbReference type="AlphaFoldDB" id="F4QJ87"/>
<evidence type="ECO:0000313" key="5">
    <source>
        <dbReference type="EMBL" id="EGF91918.1"/>
    </source>
</evidence>
<dbReference type="InterPro" id="IPR002347">
    <property type="entry name" value="SDR_fam"/>
</dbReference>
<dbReference type="InterPro" id="IPR057326">
    <property type="entry name" value="KR_dom"/>
</dbReference>
<organism evidence="5 6">
    <name type="scientific">Asticcacaulis biprosthecium C19</name>
    <dbReference type="NCBI Taxonomy" id="715226"/>
    <lineage>
        <taxon>Bacteria</taxon>
        <taxon>Pseudomonadati</taxon>
        <taxon>Pseudomonadota</taxon>
        <taxon>Alphaproteobacteria</taxon>
        <taxon>Caulobacterales</taxon>
        <taxon>Caulobacteraceae</taxon>
        <taxon>Asticcacaulis</taxon>
    </lineage>
</organism>
<dbReference type="PANTHER" id="PTHR43639:SF1">
    <property type="entry name" value="SHORT-CHAIN DEHYDROGENASE_REDUCTASE FAMILY PROTEIN"/>
    <property type="match status" value="1"/>
</dbReference>
<dbReference type="Proteomes" id="UP000006512">
    <property type="component" value="Unassembled WGS sequence"/>
</dbReference>
<dbReference type="HOGENOM" id="CLU_010194_1_3_5"/>
<sequence>MKIALITGGSRGLGRNMAHHLAARGVDILFTYRARRDEAETLIADLNLMGRKAVAIQLDTGMTAQFPGFVASVRAALRDEWGRDDFDYLINNAGMGLYTPFAETTETQFDEVMNVHFKGVFFLTQALLPLICDGGRILNLSSGLARFSYPGASAYAAAKGAVEVLTRYLAMEMGPRRITVNVLAPGAIETDFGGGRVRDNAELNALIASRTPLGRVGLPDDIGGVVSLLLSDEAGWINGQRIEVAGGIHT</sequence>
<dbReference type="PANTHER" id="PTHR43639">
    <property type="entry name" value="OXIDOREDUCTASE, SHORT-CHAIN DEHYDROGENASE/REDUCTASE FAMILY (AFU_ORTHOLOGUE AFUA_5G02870)"/>
    <property type="match status" value="1"/>
</dbReference>
<dbReference type="SMART" id="SM00822">
    <property type="entry name" value="PKS_KR"/>
    <property type="match status" value="1"/>
</dbReference>
<dbReference type="Gene3D" id="3.40.50.720">
    <property type="entry name" value="NAD(P)-binding Rossmann-like Domain"/>
    <property type="match status" value="1"/>
</dbReference>